<protein>
    <recommendedName>
        <fullName evidence="4">cAMP-independent regulatory protein pac2</fullName>
    </recommendedName>
</protein>
<dbReference type="PANTHER" id="PTHR28027">
    <property type="entry name" value="TRANSCRIPTIONAL REGULATOR MIT1"/>
    <property type="match status" value="1"/>
</dbReference>
<feature type="compositionally biased region" description="Low complexity" evidence="1">
    <location>
        <begin position="325"/>
        <end position="337"/>
    </location>
</feature>
<feature type="region of interest" description="Disordered" evidence="1">
    <location>
        <begin position="222"/>
        <end position="242"/>
    </location>
</feature>
<feature type="region of interest" description="Disordered" evidence="1">
    <location>
        <begin position="103"/>
        <end position="158"/>
    </location>
</feature>
<evidence type="ECO:0000313" key="3">
    <source>
        <dbReference type="Proteomes" id="UP000007148"/>
    </source>
</evidence>
<evidence type="ECO:0008006" key="4">
    <source>
        <dbReference type="Google" id="ProtNLM"/>
    </source>
</evidence>
<dbReference type="EMBL" id="CAFZ01000203">
    <property type="protein sequence ID" value="CCA73115.1"/>
    <property type="molecule type" value="Genomic_DNA"/>
</dbReference>
<dbReference type="OMA" id="GHERSMI"/>
<organism evidence="2 3">
    <name type="scientific">Serendipita indica (strain DSM 11827)</name>
    <name type="common">Root endophyte fungus</name>
    <name type="synonym">Piriformospora indica</name>
    <dbReference type="NCBI Taxonomy" id="1109443"/>
    <lineage>
        <taxon>Eukaryota</taxon>
        <taxon>Fungi</taxon>
        <taxon>Dikarya</taxon>
        <taxon>Basidiomycota</taxon>
        <taxon>Agaricomycotina</taxon>
        <taxon>Agaricomycetes</taxon>
        <taxon>Sebacinales</taxon>
        <taxon>Serendipitaceae</taxon>
        <taxon>Serendipita</taxon>
    </lineage>
</organism>
<feature type="compositionally biased region" description="Low complexity" evidence="1">
    <location>
        <begin position="283"/>
        <end position="309"/>
    </location>
</feature>
<accession>G4TP75</accession>
<evidence type="ECO:0000256" key="1">
    <source>
        <dbReference type="SAM" id="MobiDB-lite"/>
    </source>
</evidence>
<comment type="caution">
    <text evidence="2">The sequence shown here is derived from an EMBL/GenBank/DDBJ whole genome shotgun (WGS) entry which is preliminary data.</text>
</comment>
<sequence length="531" mass="56855">MSTYGLLMAAPPAHFTHPRLQIRTAHDAHRVFEAVRRGLLPLIRRRLSPSERDLLSSGQVFVWEEAPTGSAAGDETSQTTSGLERWTDGRRWSQSRMREPFLFYEEKVQTTPEEKQAKADRRARKASSTSDSQAALATLQPVRRQDRPTKPDGLTKQTYSSYVYFPSTSPTTGSPTTPPQPRKWHCVAYFSAADWNILPGIEAYPELNSIIVPDGVYVSTKGTGKTGAPPPSALASSSTTSNPNANVFPPIASSPVSYYDGNCGVGPIRRPHSRGEHSLSPYPTSGASPSPCSTTSTSSSASAFGSPSSVTPKGRANSFGEGRYRSPSTSSYSPRTSYEARPSFGSLPPPPARSSSYSHTYSSTSTTPGASMAAAVAGVYGSHNSLLQHHQHSSSTSSSSASTSSPPTPGFGAPIPSPNGFRRSLDGDEERRRSKRDDVDTVMYDAPTLRTPTKEFPSRTRSASRTGEYFSTSQPNPPPSVQPSESTPSSSGTTPGGTVLPSLPSLLGQNWQTSGRSREDSRALGAFRLAL</sequence>
<feature type="compositionally biased region" description="Low complexity" evidence="1">
    <location>
        <begin position="482"/>
        <end position="504"/>
    </location>
</feature>
<feature type="compositionally biased region" description="Low complexity" evidence="1">
    <location>
        <begin position="233"/>
        <end position="242"/>
    </location>
</feature>
<dbReference type="eggNOG" id="KOG4476">
    <property type="taxonomic scope" value="Eukaryota"/>
</dbReference>
<dbReference type="InterPro" id="IPR018608">
    <property type="entry name" value="Gti1/Pac2"/>
</dbReference>
<dbReference type="GO" id="GO:0003677">
    <property type="term" value="F:DNA binding"/>
    <property type="evidence" value="ECO:0007669"/>
    <property type="project" value="TreeGrafter"/>
</dbReference>
<keyword evidence="3" id="KW-1185">Reference proteome</keyword>
<dbReference type="HOGENOM" id="CLU_548796_0_0_1"/>
<dbReference type="PANTHER" id="PTHR28027:SF2">
    <property type="entry name" value="TRANSCRIPTIONAL REGULATOR MIT1"/>
    <property type="match status" value="1"/>
</dbReference>
<feature type="region of interest" description="Disordered" evidence="1">
    <location>
        <begin position="267"/>
        <end position="368"/>
    </location>
</feature>
<feature type="region of interest" description="Disordered" evidence="1">
    <location>
        <begin position="67"/>
        <end position="91"/>
    </location>
</feature>
<dbReference type="InParanoid" id="G4TP75"/>
<dbReference type="OrthoDB" id="5572844at2759"/>
<name>G4TP75_SERID</name>
<dbReference type="Proteomes" id="UP000007148">
    <property type="component" value="Unassembled WGS sequence"/>
</dbReference>
<proteinExistence type="predicted"/>
<dbReference type="Pfam" id="PF09729">
    <property type="entry name" value="Gti1_Pac2"/>
    <property type="match status" value="1"/>
</dbReference>
<feature type="compositionally biased region" description="Low complexity" evidence="1">
    <location>
        <begin position="354"/>
        <end position="367"/>
    </location>
</feature>
<feature type="compositionally biased region" description="Low complexity" evidence="1">
    <location>
        <begin position="393"/>
        <end position="405"/>
    </location>
</feature>
<feature type="region of interest" description="Disordered" evidence="1">
    <location>
        <begin position="387"/>
        <end position="521"/>
    </location>
</feature>
<reference evidence="2 3" key="1">
    <citation type="journal article" date="2011" name="PLoS Pathog.">
        <title>Endophytic Life Strategies Decoded by Genome and Transcriptome Analyses of the Mutualistic Root Symbiont Piriformospora indica.</title>
        <authorList>
            <person name="Zuccaro A."/>
            <person name="Lahrmann U."/>
            <person name="Guldener U."/>
            <person name="Langen G."/>
            <person name="Pfiffi S."/>
            <person name="Biedenkopf D."/>
            <person name="Wong P."/>
            <person name="Samans B."/>
            <person name="Grimm C."/>
            <person name="Basiewicz M."/>
            <person name="Murat C."/>
            <person name="Martin F."/>
            <person name="Kogel K.H."/>
        </authorList>
    </citation>
    <scope>NUCLEOTIDE SEQUENCE [LARGE SCALE GENOMIC DNA]</scope>
    <source>
        <strain evidence="2 3">DSM 11827</strain>
    </source>
</reference>
<feature type="compositionally biased region" description="Basic and acidic residues" evidence="1">
    <location>
        <begin position="103"/>
        <end position="120"/>
    </location>
</feature>
<dbReference type="AlphaFoldDB" id="G4TP75"/>
<feature type="compositionally biased region" description="Basic and acidic residues" evidence="1">
    <location>
        <begin position="423"/>
        <end position="439"/>
    </location>
</feature>
<gene>
    <name evidence="2" type="ORF">PIIN_07069</name>
</gene>
<evidence type="ECO:0000313" key="2">
    <source>
        <dbReference type="EMBL" id="CCA73115.1"/>
    </source>
</evidence>